<reference evidence="2 3" key="1">
    <citation type="submission" date="2024-01" db="EMBL/GenBank/DDBJ databases">
        <title>The genome of the rayed Mediterranean limpet Patella caerulea (Linnaeus, 1758).</title>
        <authorList>
            <person name="Anh-Thu Weber A."/>
            <person name="Halstead-Nussloch G."/>
        </authorList>
    </citation>
    <scope>NUCLEOTIDE SEQUENCE [LARGE SCALE GENOMIC DNA]</scope>
    <source>
        <strain evidence="2">AATW-2023a</strain>
        <tissue evidence="2">Whole specimen</tissue>
    </source>
</reference>
<gene>
    <name evidence="2" type="ORF">SNE40_011919</name>
</gene>
<feature type="chain" id="PRO_5043001146" evidence="1">
    <location>
        <begin position="28"/>
        <end position="163"/>
    </location>
</feature>
<proteinExistence type="predicted"/>
<keyword evidence="3" id="KW-1185">Reference proteome</keyword>
<evidence type="ECO:0000313" key="3">
    <source>
        <dbReference type="Proteomes" id="UP001347796"/>
    </source>
</evidence>
<accession>A0AAN8JQF1</accession>
<dbReference type="AlphaFoldDB" id="A0AAN8JQF1"/>
<dbReference type="EMBL" id="JAZGQO010000008">
    <property type="protein sequence ID" value="KAK6179600.1"/>
    <property type="molecule type" value="Genomic_DNA"/>
</dbReference>
<evidence type="ECO:0000313" key="2">
    <source>
        <dbReference type="EMBL" id="KAK6179600.1"/>
    </source>
</evidence>
<name>A0AAN8JQF1_PATCE</name>
<dbReference type="Proteomes" id="UP001347796">
    <property type="component" value="Unassembled WGS sequence"/>
</dbReference>
<sequence>MQSGVVLTKGIAVLLVVLSLFLSQTVAFDETDLQYEDKKSFSVEIECQCCMRSYDRSCCEKCFESKSTVTPFFAKRSEPEYIESRVRRFTGCNCCYMSRFSNGFCCGVCNTASKRWAKRSGSDDLPEPETGSILSETRISDCSCCDVFKNKECCERCLKQIFI</sequence>
<organism evidence="2 3">
    <name type="scientific">Patella caerulea</name>
    <name type="common">Rayed Mediterranean limpet</name>
    <dbReference type="NCBI Taxonomy" id="87958"/>
    <lineage>
        <taxon>Eukaryota</taxon>
        <taxon>Metazoa</taxon>
        <taxon>Spiralia</taxon>
        <taxon>Lophotrochozoa</taxon>
        <taxon>Mollusca</taxon>
        <taxon>Gastropoda</taxon>
        <taxon>Patellogastropoda</taxon>
        <taxon>Patelloidea</taxon>
        <taxon>Patellidae</taxon>
        <taxon>Patella</taxon>
    </lineage>
</organism>
<comment type="caution">
    <text evidence="2">The sequence shown here is derived from an EMBL/GenBank/DDBJ whole genome shotgun (WGS) entry which is preliminary data.</text>
</comment>
<evidence type="ECO:0000256" key="1">
    <source>
        <dbReference type="SAM" id="SignalP"/>
    </source>
</evidence>
<protein>
    <submittedName>
        <fullName evidence="2">Uncharacterized protein</fullName>
    </submittedName>
</protein>
<feature type="signal peptide" evidence="1">
    <location>
        <begin position="1"/>
        <end position="27"/>
    </location>
</feature>
<keyword evidence="1" id="KW-0732">Signal</keyword>